<reference evidence="2 3" key="1">
    <citation type="submission" date="2020-10" db="EMBL/GenBank/DDBJ databases">
        <title>Plant Genome Project.</title>
        <authorList>
            <person name="Zhang R.-G."/>
        </authorList>
    </citation>
    <scope>NUCLEOTIDE SEQUENCE [LARGE SCALE GENOMIC DNA]</scope>
    <source>
        <strain evidence="2">FAFU-HL-1</strain>
        <tissue evidence="2">Leaf</tissue>
    </source>
</reference>
<accession>A0A835MYB5</accession>
<comment type="caution">
    <text evidence="2">The sequence shown here is derived from an EMBL/GenBank/DDBJ whole genome shotgun (WGS) entry which is preliminary data.</text>
</comment>
<feature type="compositionally biased region" description="Low complexity" evidence="1">
    <location>
        <begin position="42"/>
        <end position="59"/>
    </location>
</feature>
<organism evidence="2 3">
    <name type="scientific">Salix dunnii</name>
    <dbReference type="NCBI Taxonomy" id="1413687"/>
    <lineage>
        <taxon>Eukaryota</taxon>
        <taxon>Viridiplantae</taxon>
        <taxon>Streptophyta</taxon>
        <taxon>Embryophyta</taxon>
        <taxon>Tracheophyta</taxon>
        <taxon>Spermatophyta</taxon>
        <taxon>Magnoliopsida</taxon>
        <taxon>eudicotyledons</taxon>
        <taxon>Gunneridae</taxon>
        <taxon>Pentapetalae</taxon>
        <taxon>rosids</taxon>
        <taxon>fabids</taxon>
        <taxon>Malpighiales</taxon>
        <taxon>Salicaceae</taxon>
        <taxon>Saliceae</taxon>
        <taxon>Salix</taxon>
    </lineage>
</organism>
<gene>
    <name evidence="2" type="ORF">SADUNF_Sadunf08G0157600</name>
</gene>
<sequence>MPSNIVVEQIKLINNRLKLIIAVVVIDEPSLYSKPGVIGRGASSAPPSTLSSPRRLTVT</sequence>
<proteinExistence type="predicted"/>
<feature type="region of interest" description="Disordered" evidence="1">
    <location>
        <begin position="37"/>
        <end position="59"/>
    </location>
</feature>
<evidence type="ECO:0000313" key="2">
    <source>
        <dbReference type="EMBL" id="KAF9677916.1"/>
    </source>
</evidence>
<evidence type="ECO:0000313" key="3">
    <source>
        <dbReference type="Proteomes" id="UP000657918"/>
    </source>
</evidence>
<evidence type="ECO:0000256" key="1">
    <source>
        <dbReference type="SAM" id="MobiDB-lite"/>
    </source>
</evidence>
<dbReference type="EMBL" id="JADGMS010000008">
    <property type="protein sequence ID" value="KAF9677916.1"/>
    <property type="molecule type" value="Genomic_DNA"/>
</dbReference>
<dbReference type="AlphaFoldDB" id="A0A835MYB5"/>
<keyword evidence="3" id="KW-1185">Reference proteome</keyword>
<protein>
    <submittedName>
        <fullName evidence="2">Uncharacterized protein</fullName>
    </submittedName>
</protein>
<name>A0A835MYB5_9ROSI</name>
<dbReference type="Proteomes" id="UP000657918">
    <property type="component" value="Chromosome 8"/>
</dbReference>